<evidence type="ECO:0000313" key="1">
    <source>
        <dbReference type="EMBL" id="KAL0110648.1"/>
    </source>
</evidence>
<dbReference type="EMBL" id="JADYXP020000014">
    <property type="protein sequence ID" value="KAL0110648.1"/>
    <property type="molecule type" value="Genomic_DNA"/>
</dbReference>
<sequence length="71" mass="8506">MINLFLMEQMMMSLLVNKDFDILAQNIVKTFPTDSTYTYYIPPIPKRYSRINKSIVSRGKLVDKYRNRIRD</sequence>
<dbReference type="Proteomes" id="UP001430953">
    <property type="component" value="Unassembled WGS sequence"/>
</dbReference>
<accession>A0AAW2F6Z3</accession>
<gene>
    <name evidence="1" type="ORF">PUN28_013913</name>
</gene>
<comment type="caution">
    <text evidence="1">The sequence shown here is derived from an EMBL/GenBank/DDBJ whole genome shotgun (WGS) entry which is preliminary data.</text>
</comment>
<dbReference type="AlphaFoldDB" id="A0AAW2F6Z3"/>
<protein>
    <submittedName>
        <fullName evidence="1">Uncharacterized protein</fullName>
    </submittedName>
</protein>
<reference evidence="1 2" key="1">
    <citation type="submission" date="2023-03" db="EMBL/GenBank/DDBJ databases">
        <title>High recombination rates correlate with genetic variation in Cardiocondyla obscurior ants.</title>
        <authorList>
            <person name="Errbii M."/>
        </authorList>
    </citation>
    <scope>NUCLEOTIDE SEQUENCE [LARGE SCALE GENOMIC DNA]</scope>
    <source>
        <strain evidence="1">Alpha-2009</strain>
        <tissue evidence="1">Whole body</tissue>
    </source>
</reference>
<name>A0AAW2F6Z3_9HYME</name>
<evidence type="ECO:0000313" key="2">
    <source>
        <dbReference type="Proteomes" id="UP001430953"/>
    </source>
</evidence>
<organism evidence="1 2">
    <name type="scientific">Cardiocondyla obscurior</name>
    <dbReference type="NCBI Taxonomy" id="286306"/>
    <lineage>
        <taxon>Eukaryota</taxon>
        <taxon>Metazoa</taxon>
        <taxon>Ecdysozoa</taxon>
        <taxon>Arthropoda</taxon>
        <taxon>Hexapoda</taxon>
        <taxon>Insecta</taxon>
        <taxon>Pterygota</taxon>
        <taxon>Neoptera</taxon>
        <taxon>Endopterygota</taxon>
        <taxon>Hymenoptera</taxon>
        <taxon>Apocrita</taxon>
        <taxon>Aculeata</taxon>
        <taxon>Formicoidea</taxon>
        <taxon>Formicidae</taxon>
        <taxon>Myrmicinae</taxon>
        <taxon>Cardiocondyla</taxon>
    </lineage>
</organism>
<keyword evidence="2" id="KW-1185">Reference proteome</keyword>
<proteinExistence type="predicted"/>